<dbReference type="Proteomes" id="UP000663873">
    <property type="component" value="Unassembled WGS sequence"/>
</dbReference>
<feature type="region of interest" description="Disordered" evidence="1">
    <location>
        <begin position="1"/>
        <end position="30"/>
    </location>
</feature>
<sequence length="144" mass="16567">SSSWSKSSSKTTSKNMNQSSKPSSSELNTKEKSMLVMLGIEDDPLVCLRTQESKGLADSMADVRELYEAKQAAGKVKRIRYDERKTRDDDTTTSIRSYPLSATKSPTRETDNIRLCTMQHICGRRAWNSFFRHFFNRIFVEVWL</sequence>
<name>A0A821N498_9BILA</name>
<organism evidence="2 3">
    <name type="scientific">Rotaria socialis</name>
    <dbReference type="NCBI Taxonomy" id="392032"/>
    <lineage>
        <taxon>Eukaryota</taxon>
        <taxon>Metazoa</taxon>
        <taxon>Spiralia</taxon>
        <taxon>Gnathifera</taxon>
        <taxon>Rotifera</taxon>
        <taxon>Eurotatoria</taxon>
        <taxon>Bdelloidea</taxon>
        <taxon>Philodinida</taxon>
        <taxon>Philodinidae</taxon>
        <taxon>Rotaria</taxon>
    </lineage>
</organism>
<gene>
    <name evidence="2" type="ORF">UJA718_LOCUS40218</name>
</gene>
<comment type="caution">
    <text evidence="2">The sequence shown here is derived from an EMBL/GenBank/DDBJ whole genome shotgun (WGS) entry which is preliminary data.</text>
</comment>
<evidence type="ECO:0000313" key="2">
    <source>
        <dbReference type="EMBL" id="CAF4777571.1"/>
    </source>
</evidence>
<dbReference type="EMBL" id="CAJOBP010044048">
    <property type="protein sequence ID" value="CAF4777571.1"/>
    <property type="molecule type" value="Genomic_DNA"/>
</dbReference>
<protein>
    <submittedName>
        <fullName evidence="2">Uncharacterized protein</fullName>
    </submittedName>
</protein>
<accession>A0A821N498</accession>
<feature type="region of interest" description="Disordered" evidence="1">
    <location>
        <begin position="84"/>
        <end position="106"/>
    </location>
</feature>
<dbReference type="AlphaFoldDB" id="A0A821N498"/>
<proteinExistence type="predicted"/>
<evidence type="ECO:0000256" key="1">
    <source>
        <dbReference type="SAM" id="MobiDB-lite"/>
    </source>
</evidence>
<reference evidence="2" key="1">
    <citation type="submission" date="2021-02" db="EMBL/GenBank/DDBJ databases">
        <authorList>
            <person name="Nowell W R."/>
        </authorList>
    </citation>
    <scope>NUCLEOTIDE SEQUENCE</scope>
</reference>
<feature type="non-terminal residue" evidence="2">
    <location>
        <position position="1"/>
    </location>
</feature>
<keyword evidence="3" id="KW-1185">Reference proteome</keyword>
<feature type="compositionally biased region" description="Low complexity" evidence="1">
    <location>
        <begin position="1"/>
        <end position="21"/>
    </location>
</feature>
<evidence type="ECO:0000313" key="3">
    <source>
        <dbReference type="Proteomes" id="UP000663873"/>
    </source>
</evidence>